<feature type="region of interest" description="Disordered" evidence="1">
    <location>
        <begin position="412"/>
        <end position="602"/>
    </location>
</feature>
<dbReference type="InterPro" id="IPR025640">
    <property type="entry name" value="GYF_2"/>
</dbReference>
<keyword evidence="2" id="KW-1133">Transmembrane helix</keyword>
<evidence type="ECO:0000259" key="3">
    <source>
        <dbReference type="Pfam" id="PF14237"/>
    </source>
</evidence>
<dbReference type="Pfam" id="PF14237">
    <property type="entry name" value="GYF_2"/>
    <property type="match status" value="1"/>
</dbReference>
<reference evidence="4 5" key="1">
    <citation type="submission" date="2021-02" db="EMBL/GenBank/DDBJ databases">
        <title>De Novo genome assembly of isolated myxobacteria.</title>
        <authorList>
            <person name="Stevens D.C."/>
        </authorList>
    </citation>
    <scope>NUCLEOTIDE SEQUENCE [LARGE SCALE GENOMIC DNA]</scope>
    <source>
        <strain evidence="5">SCPEA02</strain>
    </source>
</reference>
<organism evidence="4 5">
    <name type="scientific">Pyxidicoccus parkwayensis</name>
    <dbReference type="NCBI Taxonomy" id="2813578"/>
    <lineage>
        <taxon>Bacteria</taxon>
        <taxon>Pseudomonadati</taxon>
        <taxon>Myxococcota</taxon>
        <taxon>Myxococcia</taxon>
        <taxon>Myxococcales</taxon>
        <taxon>Cystobacterineae</taxon>
        <taxon>Myxococcaceae</taxon>
        <taxon>Pyxidicoccus</taxon>
    </lineage>
</organism>
<dbReference type="InterPro" id="IPR049806">
    <property type="entry name" value="MasK-like_C"/>
</dbReference>
<keyword evidence="5" id="KW-1185">Reference proteome</keyword>
<feature type="compositionally biased region" description="Low complexity" evidence="1">
    <location>
        <begin position="412"/>
        <end position="432"/>
    </location>
</feature>
<feature type="transmembrane region" description="Helical" evidence="2">
    <location>
        <begin position="350"/>
        <end position="373"/>
    </location>
</feature>
<name>A0ABX7PBA0_9BACT</name>
<dbReference type="RefSeq" id="WP_206729221.1">
    <property type="nucleotide sequence ID" value="NZ_CP071090.1"/>
</dbReference>
<sequence>MVGNSGDGSAKPGGSREGRSEEPDTDSSPVLDGVADAELDAIVSKLRTDKRRVAEPSAQSRSRGEMMSERLHRGRPRVSAMPEPQPPPQEAPSYAWYVALGGQASGPHEAAALKGFWAKGELGPDSLCWREGFSEWLPLSQVPELAGTVVPRPEEKAPTVDLPGEASVQQPRPGLRGADALRAIAEGAFASEGASAPVASAGPVGVAASPSRVSPMAPVGVPVSPSHVVPSGAMGVASPSHVAPSVPVGVATVGGGSAAMQGSGAVGAGPDAGVQGPAALQSQTAGIAAASTVEQQVPVAPPSHDGGFAGAQMQSSGLNTEASISVDPAGTHAVLTEEPKSGRARSRRRGALWLVAGGGVVGGLTVAVAMGLLGNAGVRGLGARMGFQEEAPAVDSSATAGSGSAASAASTAAPVAAAEPPSEAPGTAPSAAQPVAGSGSVASPSTALPGATTPSEPARVGVAATAASGTSGASPSYGAAGASSSHAAPLGTVGIDRGGSVPMLKGTRSDDVDDVDHAPNSVLSSPLPTGSYPSRAQGGQQAAAGSALAKRPAESPVGGVAGKTDPNAAAAKAEPKSDTGPDEDYERELLEPPASSGPAGRIVYVPPDPTTPREILPETDIYEVVAANKADIASCAVGEKPPRRVVVRWTILPSGRVTDVSTETASVKGTSLAFCIEDKVRAWNFSRHQEQGGPVRFPFVF</sequence>
<feature type="region of interest" description="Disordered" evidence="1">
    <location>
        <begin position="1"/>
        <end position="90"/>
    </location>
</feature>
<evidence type="ECO:0000313" key="4">
    <source>
        <dbReference type="EMBL" id="QSQ27702.1"/>
    </source>
</evidence>
<evidence type="ECO:0000256" key="1">
    <source>
        <dbReference type="SAM" id="MobiDB-lite"/>
    </source>
</evidence>
<protein>
    <submittedName>
        <fullName evidence="4">DUF4339 domain-containing protein</fullName>
    </submittedName>
</protein>
<feature type="compositionally biased region" description="Low complexity" evidence="1">
    <location>
        <begin position="463"/>
        <end position="488"/>
    </location>
</feature>
<dbReference type="NCBIfam" id="NF033768">
    <property type="entry name" value="myxo_SS_tail"/>
    <property type="match status" value="1"/>
</dbReference>
<dbReference type="Proteomes" id="UP000662747">
    <property type="component" value="Chromosome"/>
</dbReference>
<feature type="compositionally biased region" description="Basic and acidic residues" evidence="1">
    <location>
        <begin position="62"/>
        <end position="71"/>
    </location>
</feature>
<keyword evidence="2" id="KW-0472">Membrane</keyword>
<feature type="domain" description="GYF" evidence="3">
    <location>
        <begin position="96"/>
        <end position="145"/>
    </location>
</feature>
<gene>
    <name evidence="4" type="ORF">JY651_23570</name>
</gene>
<proteinExistence type="predicted"/>
<dbReference type="EMBL" id="CP071090">
    <property type="protein sequence ID" value="QSQ27702.1"/>
    <property type="molecule type" value="Genomic_DNA"/>
</dbReference>
<evidence type="ECO:0000256" key="2">
    <source>
        <dbReference type="SAM" id="Phobius"/>
    </source>
</evidence>
<feature type="compositionally biased region" description="Low complexity" evidence="1">
    <location>
        <begin position="536"/>
        <end position="549"/>
    </location>
</feature>
<evidence type="ECO:0000313" key="5">
    <source>
        <dbReference type="Proteomes" id="UP000662747"/>
    </source>
</evidence>
<accession>A0ABX7PBA0</accession>
<keyword evidence="2" id="KW-0812">Transmembrane</keyword>
<feature type="region of interest" description="Disordered" evidence="1">
    <location>
        <begin position="154"/>
        <end position="173"/>
    </location>
</feature>
<feature type="compositionally biased region" description="Polar residues" evidence="1">
    <location>
        <begin position="521"/>
        <end position="534"/>
    </location>
</feature>